<proteinExistence type="predicted"/>
<dbReference type="EMBL" id="JAUHHV010000001">
    <property type="protein sequence ID" value="KAK1439799.1"/>
    <property type="molecule type" value="Genomic_DNA"/>
</dbReference>
<keyword evidence="4" id="KW-0805">Transcription regulation</keyword>
<dbReference type="Proteomes" id="UP001229421">
    <property type="component" value="Unassembled WGS sequence"/>
</dbReference>
<dbReference type="Gene3D" id="3.30.730.10">
    <property type="entry name" value="AP2/ERF domain"/>
    <property type="match status" value="1"/>
</dbReference>
<protein>
    <recommendedName>
        <fullName evidence="8">AP2/ERF domain-containing protein</fullName>
    </recommendedName>
</protein>
<dbReference type="SUPFAM" id="SSF54171">
    <property type="entry name" value="DNA-binding domain"/>
    <property type="match status" value="1"/>
</dbReference>
<dbReference type="GO" id="GO:0006952">
    <property type="term" value="P:defense response"/>
    <property type="evidence" value="ECO:0007669"/>
    <property type="project" value="UniProtKB-KW"/>
</dbReference>
<feature type="domain" description="AP2/ERF" evidence="8">
    <location>
        <begin position="30"/>
        <end position="87"/>
    </location>
</feature>
<evidence type="ECO:0000256" key="6">
    <source>
        <dbReference type="ARBA" id="ARBA00023163"/>
    </source>
</evidence>
<dbReference type="SMART" id="SM00380">
    <property type="entry name" value="AP2"/>
    <property type="match status" value="1"/>
</dbReference>
<dbReference type="InterPro" id="IPR036955">
    <property type="entry name" value="AP2/ERF_dom_sf"/>
</dbReference>
<keyword evidence="10" id="KW-1185">Reference proteome</keyword>
<accession>A0AAD8LCD6</accession>
<keyword evidence="2" id="KW-0936">Ethylene signaling pathway</keyword>
<dbReference type="GO" id="GO:0003677">
    <property type="term" value="F:DNA binding"/>
    <property type="evidence" value="ECO:0007669"/>
    <property type="project" value="UniProtKB-KW"/>
</dbReference>
<dbReference type="Pfam" id="PF00847">
    <property type="entry name" value="AP2"/>
    <property type="match status" value="1"/>
</dbReference>
<dbReference type="PANTHER" id="PTHR31677:SF252">
    <property type="entry name" value="ETHYLENE-RESPONSIVE TRANSCRIPTION FACTOR 3"/>
    <property type="match status" value="1"/>
</dbReference>
<sequence>MRRGTRAKIITTTETAALTVAPPQDHHEPRYRGVRKRPWGRFAAEIRDPYKKARVWLGTFNTAEDAARAYDTAARAIAGSKAKTNFPILPLPVHEITDHAIHHRPTTSSLSSTVETASWSRLSNPAMVVNSDDGDCHSNCDSSSTVVDDFAGEVASSEHKPFAFDLNLPAPVDEVELCSIVNDDPITALCL</sequence>
<comment type="subcellular location">
    <subcellularLocation>
        <location evidence="1">Nucleus</location>
    </subcellularLocation>
</comment>
<dbReference type="GO" id="GO:0009873">
    <property type="term" value="P:ethylene-activated signaling pathway"/>
    <property type="evidence" value="ECO:0007669"/>
    <property type="project" value="UniProtKB-KW"/>
</dbReference>
<evidence type="ECO:0000259" key="8">
    <source>
        <dbReference type="PROSITE" id="PS51032"/>
    </source>
</evidence>
<dbReference type="AlphaFoldDB" id="A0AAD8LCD6"/>
<dbReference type="FunFam" id="3.30.730.10:FF:000001">
    <property type="entry name" value="Ethylene-responsive transcription factor 2"/>
    <property type="match status" value="1"/>
</dbReference>
<dbReference type="InterPro" id="IPR016177">
    <property type="entry name" value="DNA-bd_dom_sf"/>
</dbReference>
<dbReference type="InterPro" id="IPR001471">
    <property type="entry name" value="AP2/ERF_dom"/>
</dbReference>
<keyword evidence="3" id="KW-0611">Plant defense</keyword>
<dbReference type="PROSITE" id="PS51032">
    <property type="entry name" value="AP2_ERF"/>
    <property type="match status" value="1"/>
</dbReference>
<dbReference type="CDD" id="cd00018">
    <property type="entry name" value="AP2"/>
    <property type="match status" value="1"/>
</dbReference>
<dbReference type="GO" id="GO:0003700">
    <property type="term" value="F:DNA-binding transcription factor activity"/>
    <property type="evidence" value="ECO:0007669"/>
    <property type="project" value="InterPro"/>
</dbReference>
<evidence type="ECO:0000313" key="10">
    <source>
        <dbReference type="Proteomes" id="UP001229421"/>
    </source>
</evidence>
<organism evidence="9 10">
    <name type="scientific">Tagetes erecta</name>
    <name type="common">African marigold</name>
    <dbReference type="NCBI Taxonomy" id="13708"/>
    <lineage>
        <taxon>Eukaryota</taxon>
        <taxon>Viridiplantae</taxon>
        <taxon>Streptophyta</taxon>
        <taxon>Embryophyta</taxon>
        <taxon>Tracheophyta</taxon>
        <taxon>Spermatophyta</taxon>
        <taxon>Magnoliopsida</taxon>
        <taxon>eudicotyledons</taxon>
        <taxon>Gunneridae</taxon>
        <taxon>Pentapetalae</taxon>
        <taxon>asterids</taxon>
        <taxon>campanulids</taxon>
        <taxon>Asterales</taxon>
        <taxon>Asteraceae</taxon>
        <taxon>Asteroideae</taxon>
        <taxon>Heliantheae alliance</taxon>
        <taxon>Tageteae</taxon>
        <taxon>Tagetes</taxon>
    </lineage>
</organism>
<dbReference type="PANTHER" id="PTHR31677">
    <property type="entry name" value="AP2 DOMAIN CLASS TRANSCRIPTION FACTOR"/>
    <property type="match status" value="1"/>
</dbReference>
<evidence type="ECO:0000256" key="5">
    <source>
        <dbReference type="ARBA" id="ARBA00023125"/>
    </source>
</evidence>
<keyword evidence="5" id="KW-0238">DNA-binding</keyword>
<evidence type="ECO:0000256" key="1">
    <source>
        <dbReference type="ARBA" id="ARBA00004123"/>
    </source>
</evidence>
<evidence type="ECO:0000256" key="7">
    <source>
        <dbReference type="ARBA" id="ARBA00023242"/>
    </source>
</evidence>
<comment type="caution">
    <text evidence="9">The sequence shown here is derived from an EMBL/GenBank/DDBJ whole genome shotgun (WGS) entry which is preliminary data.</text>
</comment>
<evidence type="ECO:0000256" key="4">
    <source>
        <dbReference type="ARBA" id="ARBA00023015"/>
    </source>
</evidence>
<dbReference type="PRINTS" id="PR00367">
    <property type="entry name" value="ETHRSPELEMNT"/>
</dbReference>
<evidence type="ECO:0000256" key="2">
    <source>
        <dbReference type="ARBA" id="ARBA00022745"/>
    </source>
</evidence>
<evidence type="ECO:0000256" key="3">
    <source>
        <dbReference type="ARBA" id="ARBA00022821"/>
    </source>
</evidence>
<keyword evidence="7" id="KW-0539">Nucleus</keyword>
<dbReference type="GO" id="GO:0005634">
    <property type="term" value="C:nucleus"/>
    <property type="evidence" value="ECO:0007669"/>
    <property type="project" value="UniProtKB-SubCell"/>
</dbReference>
<evidence type="ECO:0000313" key="9">
    <source>
        <dbReference type="EMBL" id="KAK1439799.1"/>
    </source>
</evidence>
<name>A0AAD8LCD6_TARER</name>
<keyword evidence="6" id="KW-0804">Transcription</keyword>
<reference evidence="9" key="1">
    <citation type="journal article" date="2023" name="bioRxiv">
        <title>Improved chromosome-level genome assembly for marigold (Tagetes erecta).</title>
        <authorList>
            <person name="Jiang F."/>
            <person name="Yuan L."/>
            <person name="Wang S."/>
            <person name="Wang H."/>
            <person name="Xu D."/>
            <person name="Wang A."/>
            <person name="Fan W."/>
        </authorList>
    </citation>
    <scope>NUCLEOTIDE SEQUENCE</scope>
    <source>
        <strain evidence="9">WSJ</strain>
        <tissue evidence="9">Leaf</tissue>
    </source>
</reference>
<gene>
    <name evidence="9" type="ORF">QVD17_05620</name>
</gene>